<evidence type="ECO:0000256" key="1">
    <source>
        <dbReference type="SAM" id="MobiDB-lite"/>
    </source>
</evidence>
<gene>
    <name evidence="3" type="ORF">PGT21_013689</name>
</gene>
<evidence type="ECO:0000256" key="2">
    <source>
        <dbReference type="SAM" id="SignalP"/>
    </source>
</evidence>
<feature type="chain" id="PRO_5023113330" evidence="2">
    <location>
        <begin position="21"/>
        <end position="59"/>
    </location>
</feature>
<feature type="region of interest" description="Disordered" evidence="1">
    <location>
        <begin position="23"/>
        <end position="59"/>
    </location>
</feature>
<proteinExistence type="predicted"/>
<organism evidence="3 4">
    <name type="scientific">Puccinia graminis f. sp. tritici</name>
    <dbReference type="NCBI Taxonomy" id="56615"/>
    <lineage>
        <taxon>Eukaryota</taxon>
        <taxon>Fungi</taxon>
        <taxon>Dikarya</taxon>
        <taxon>Basidiomycota</taxon>
        <taxon>Pucciniomycotina</taxon>
        <taxon>Pucciniomycetes</taxon>
        <taxon>Pucciniales</taxon>
        <taxon>Pucciniaceae</taxon>
        <taxon>Puccinia</taxon>
    </lineage>
</organism>
<keyword evidence="4" id="KW-1185">Reference proteome</keyword>
<dbReference type="AlphaFoldDB" id="A0A5B0QWH3"/>
<protein>
    <submittedName>
        <fullName evidence="3">Uncharacterized protein</fullName>
    </submittedName>
</protein>
<accession>A0A5B0QWH3</accession>
<sequence>MPSLVALLLVLLSLTLGLQAQAPGYTPNWEGETTPPKTWDVPAPIPPKSNARDGQGPPH</sequence>
<name>A0A5B0QWH3_PUCGR</name>
<comment type="caution">
    <text evidence="3">The sequence shown here is derived from an EMBL/GenBank/DDBJ whole genome shotgun (WGS) entry which is preliminary data.</text>
</comment>
<dbReference type="Proteomes" id="UP000324748">
    <property type="component" value="Unassembled WGS sequence"/>
</dbReference>
<evidence type="ECO:0000313" key="4">
    <source>
        <dbReference type="Proteomes" id="UP000324748"/>
    </source>
</evidence>
<reference evidence="3 4" key="1">
    <citation type="submission" date="2019-05" db="EMBL/GenBank/DDBJ databases">
        <title>Emergence of the Ug99 lineage of the wheat stem rust pathogen through somatic hybridization.</title>
        <authorList>
            <person name="Li F."/>
            <person name="Upadhyaya N.M."/>
            <person name="Sperschneider J."/>
            <person name="Matny O."/>
            <person name="Nguyen-Phuc H."/>
            <person name="Mago R."/>
            <person name="Raley C."/>
            <person name="Miller M.E."/>
            <person name="Silverstein K.A.T."/>
            <person name="Henningsen E."/>
            <person name="Hirsch C.D."/>
            <person name="Visser B."/>
            <person name="Pretorius Z.A."/>
            <person name="Steffenson B.J."/>
            <person name="Schwessinger B."/>
            <person name="Dodds P.N."/>
            <person name="Figueroa M."/>
        </authorList>
    </citation>
    <scope>NUCLEOTIDE SEQUENCE [LARGE SCALE GENOMIC DNA]</scope>
    <source>
        <strain evidence="3">21-0</strain>
    </source>
</reference>
<keyword evidence="2" id="KW-0732">Signal</keyword>
<feature type="signal peptide" evidence="2">
    <location>
        <begin position="1"/>
        <end position="20"/>
    </location>
</feature>
<dbReference type="EMBL" id="VSWC01000002">
    <property type="protein sequence ID" value="KAA1117539.1"/>
    <property type="molecule type" value="Genomic_DNA"/>
</dbReference>
<evidence type="ECO:0000313" key="3">
    <source>
        <dbReference type="EMBL" id="KAA1117539.1"/>
    </source>
</evidence>